<comment type="caution">
    <text evidence="8">The sequence shown here is derived from an EMBL/GenBank/DDBJ whole genome shotgun (WGS) entry which is preliminary data.</text>
</comment>
<evidence type="ECO:0000256" key="3">
    <source>
        <dbReference type="ARBA" id="ARBA00022468"/>
    </source>
</evidence>
<feature type="transmembrane region" description="Helical" evidence="7">
    <location>
        <begin position="223"/>
        <end position="244"/>
    </location>
</feature>
<dbReference type="Proteomes" id="UP001107558">
    <property type="component" value="Chromosome 4"/>
</dbReference>
<keyword evidence="7" id="KW-1133">Transmembrane helix</keyword>
<dbReference type="Gene3D" id="1.10.8.680">
    <property type="entry name" value="Ypt/Rab-GAP domain of gyp1p, domain 2"/>
    <property type="match status" value="1"/>
</dbReference>
<dbReference type="PANTHER" id="PTHR13530">
    <property type="entry name" value="TBC1 DOMAIN FAMILY MEMBER 7"/>
    <property type="match status" value="1"/>
</dbReference>
<accession>A0A9J6BFQ4</accession>
<evidence type="ECO:0000256" key="4">
    <source>
        <dbReference type="ARBA" id="ARBA00022490"/>
    </source>
</evidence>
<keyword evidence="7" id="KW-0812">Transmembrane</keyword>
<evidence type="ECO:0008006" key="10">
    <source>
        <dbReference type="Google" id="ProtNLM"/>
    </source>
</evidence>
<dbReference type="EMBL" id="JADBJN010000004">
    <property type="protein sequence ID" value="KAG5668456.1"/>
    <property type="molecule type" value="Genomic_DNA"/>
</dbReference>
<name>A0A9J6BFQ4_POLVA</name>
<keyword evidence="5 7" id="KW-0472">Membrane</keyword>
<dbReference type="PANTHER" id="PTHR13530:SF3">
    <property type="entry name" value="TBC1 DOMAIN FAMILY MEMBER 7"/>
    <property type="match status" value="1"/>
</dbReference>
<evidence type="ECO:0000256" key="1">
    <source>
        <dbReference type="ARBA" id="ARBA00004308"/>
    </source>
</evidence>
<evidence type="ECO:0000313" key="9">
    <source>
        <dbReference type="Proteomes" id="UP001107558"/>
    </source>
</evidence>
<sequence>MMEDARNFRSIYYEKVGCRSVEEKKSLEILLKENPVYKQKLFQFLKLFSVPTIHRSLLYCLALNVYPVYMESKEFVMQQKKEIYSDLLRALNVMKFIDEKTPRARIFYAMYLLETKKLNNSVNLFKDEPFPLIADVIIENLDVDPVESYFISKNFYKFSEEIERELPKLTILTSHYLEKEDEDLFKFLDSKCILEQLPFERWFPAIWNPFLNKLSLIRIFDKVASGSTVIVVFVFIVICSFTRFQLKSHPDDVVKIIEVYASGDDESEKSELIVNKTIDLWQKHCSKK</sequence>
<keyword evidence="4" id="KW-0963">Cytoplasm</keyword>
<evidence type="ECO:0000256" key="6">
    <source>
        <dbReference type="ARBA" id="ARBA00023329"/>
    </source>
</evidence>
<dbReference type="Gene3D" id="1.10.10.750">
    <property type="entry name" value="Ypt/Rab-GAP domain of gyp1p, domain 1"/>
    <property type="match status" value="1"/>
</dbReference>
<evidence type="ECO:0000256" key="2">
    <source>
        <dbReference type="ARBA" id="ARBA00004541"/>
    </source>
</evidence>
<dbReference type="GO" id="GO:0005096">
    <property type="term" value="F:GTPase activator activity"/>
    <property type="evidence" value="ECO:0007669"/>
    <property type="project" value="UniProtKB-KW"/>
</dbReference>
<dbReference type="GO" id="GO:0032007">
    <property type="term" value="P:negative regulation of TOR signaling"/>
    <property type="evidence" value="ECO:0007669"/>
    <property type="project" value="TreeGrafter"/>
</dbReference>
<keyword evidence="3" id="KW-0343">GTPase activation</keyword>
<dbReference type="OrthoDB" id="18718at2759"/>
<keyword evidence="6" id="KW-0968">Cytoplasmic vesicle</keyword>
<keyword evidence="9" id="KW-1185">Reference proteome</keyword>
<proteinExistence type="predicted"/>
<dbReference type="InterPro" id="IPR039842">
    <property type="entry name" value="TBC1D7"/>
</dbReference>
<evidence type="ECO:0000313" key="8">
    <source>
        <dbReference type="EMBL" id="KAG5668456.1"/>
    </source>
</evidence>
<comment type="subcellular location">
    <subcellularLocation>
        <location evidence="2">Cytoplasmic vesicle</location>
    </subcellularLocation>
    <subcellularLocation>
        <location evidence="1">Endomembrane system</location>
    </subcellularLocation>
</comment>
<gene>
    <name evidence="8" type="ORF">PVAND_016396</name>
</gene>
<dbReference type="GO" id="GO:0031410">
    <property type="term" value="C:cytoplasmic vesicle"/>
    <property type="evidence" value="ECO:0007669"/>
    <property type="project" value="UniProtKB-SubCell"/>
</dbReference>
<protein>
    <recommendedName>
        <fullName evidence="10">TBC1 domain family member 7</fullName>
    </recommendedName>
</protein>
<dbReference type="AlphaFoldDB" id="A0A9J6BFQ4"/>
<organism evidence="8 9">
    <name type="scientific">Polypedilum vanderplanki</name>
    <name type="common">Sleeping chironomid midge</name>
    <dbReference type="NCBI Taxonomy" id="319348"/>
    <lineage>
        <taxon>Eukaryota</taxon>
        <taxon>Metazoa</taxon>
        <taxon>Ecdysozoa</taxon>
        <taxon>Arthropoda</taxon>
        <taxon>Hexapoda</taxon>
        <taxon>Insecta</taxon>
        <taxon>Pterygota</taxon>
        <taxon>Neoptera</taxon>
        <taxon>Endopterygota</taxon>
        <taxon>Diptera</taxon>
        <taxon>Nematocera</taxon>
        <taxon>Chironomoidea</taxon>
        <taxon>Chironomidae</taxon>
        <taxon>Chironominae</taxon>
        <taxon>Polypedilum</taxon>
        <taxon>Polypedilum</taxon>
    </lineage>
</organism>
<dbReference type="GO" id="GO:0012505">
    <property type="term" value="C:endomembrane system"/>
    <property type="evidence" value="ECO:0007669"/>
    <property type="project" value="UniProtKB-SubCell"/>
</dbReference>
<dbReference type="Gene3D" id="1.10.472.80">
    <property type="entry name" value="Ypt/Rab-GAP domain of gyp1p, domain 3"/>
    <property type="match status" value="1"/>
</dbReference>
<evidence type="ECO:0000256" key="5">
    <source>
        <dbReference type="ARBA" id="ARBA00023136"/>
    </source>
</evidence>
<evidence type="ECO:0000256" key="7">
    <source>
        <dbReference type="SAM" id="Phobius"/>
    </source>
</evidence>
<reference evidence="8" key="1">
    <citation type="submission" date="2021-03" db="EMBL/GenBank/DDBJ databases">
        <title>Chromosome level genome of the anhydrobiotic midge Polypedilum vanderplanki.</title>
        <authorList>
            <person name="Yoshida Y."/>
            <person name="Kikawada T."/>
            <person name="Gusev O."/>
        </authorList>
    </citation>
    <scope>NUCLEOTIDE SEQUENCE</scope>
    <source>
        <strain evidence="8">NIAS01</strain>
        <tissue evidence="8">Whole body or cell culture</tissue>
    </source>
</reference>
<dbReference type="InterPro" id="IPR043039">
    <property type="entry name" value="TBC1D7_dom2"/>
</dbReference>